<evidence type="ECO:0000313" key="2">
    <source>
        <dbReference type="EMBL" id="GMR45958.1"/>
    </source>
</evidence>
<keyword evidence="3" id="KW-1185">Reference proteome</keyword>
<dbReference type="AlphaFoldDB" id="A0AAN5HYX2"/>
<organism evidence="2 3">
    <name type="scientific">Pristionchus mayeri</name>
    <dbReference type="NCBI Taxonomy" id="1317129"/>
    <lineage>
        <taxon>Eukaryota</taxon>
        <taxon>Metazoa</taxon>
        <taxon>Ecdysozoa</taxon>
        <taxon>Nematoda</taxon>
        <taxon>Chromadorea</taxon>
        <taxon>Rhabditida</taxon>
        <taxon>Rhabditina</taxon>
        <taxon>Diplogasteromorpha</taxon>
        <taxon>Diplogasteroidea</taxon>
        <taxon>Neodiplogasteridae</taxon>
        <taxon>Pristionchus</taxon>
    </lineage>
</organism>
<dbReference type="Proteomes" id="UP001328107">
    <property type="component" value="Unassembled WGS sequence"/>
</dbReference>
<dbReference type="EMBL" id="BTRK01000004">
    <property type="protein sequence ID" value="GMR45958.1"/>
    <property type="molecule type" value="Genomic_DNA"/>
</dbReference>
<evidence type="ECO:0000313" key="1">
    <source>
        <dbReference type="EMBL" id="GMR45949.1"/>
    </source>
</evidence>
<name>A0AAN5HYX2_9BILA</name>
<protein>
    <submittedName>
        <fullName evidence="2">Uncharacterized protein</fullName>
    </submittedName>
</protein>
<accession>A0AAN5HYX2</accession>
<gene>
    <name evidence="1" type="ORF">PMAYCL1PPCAC_16144</name>
    <name evidence="2" type="ORF">PMAYCL1PPCAC_16153</name>
</gene>
<dbReference type="EMBL" id="BTRK01000004">
    <property type="protein sequence ID" value="GMR45949.1"/>
    <property type="molecule type" value="Genomic_DNA"/>
</dbReference>
<evidence type="ECO:0000313" key="3">
    <source>
        <dbReference type="Proteomes" id="UP001328107"/>
    </source>
</evidence>
<sequence>LLWHSLHYSFLATSNSRCQIFAAHELPNSNVLMDRFPTVCIRYSVVDVCDQYDRRIAILQGILRTEWARSVHSQLVRSLLACNYVLRAGHKH</sequence>
<feature type="non-terminal residue" evidence="2">
    <location>
        <position position="1"/>
    </location>
</feature>
<reference evidence="2" key="2">
    <citation type="submission" date="2023-06" db="EMBL/GenBank/DDBJ databases">
        <title>Genome assembly of Pristionchus species.</title>
        <authorList>
            <person name="Yoshida K."/>
            <person name="Sommer R.J."/>
        </authorList>
    </citation>
    <scope>NUCLEOTIDE SEQUENCE</scope>
    <source>
        <strain evidence="2">RS5460</strain>
    </source>
</reference>
<proteinExistence type="predicted"/>
<reference evidence="3" key="1">
    <citation type="submission" date="2022-10" db="EMBL/GenBank/DDBJ databases">
        <title>Genome assembly of Pristionchus species.</title>
        <authorList>
            <person name="Yoshida K."/>
            <person name="Sommer R.J."/>
        </authorList>
    </citation>
    <scope>NUCLEOTIDE SEQUENCE [LARGE SCALE GENOMIC DNA]</scope>
    <source>
        <strain evidence="3">RS5460</strain>
    </source>
</reference>
<comment type="caution">
    <text evidence="2">The sequence shown here is derived from an EMBL/GenBank/DDBJ whole genome shotgun (WGS) entry which is preliminary data.</text>
</comment>